<evidence type="ECO:0000313" key="3">
    <source>
        <dbReference type="Proteomes" id="UP000438182"/>
    </source>
</evidence>
<proteinExistence type="predicted"/>
<dbReference type="AlphaFoldDB" id="A0A6I4NZB5"/>
<name>A0A6I4NZB5_9MICO</name>
<comment type="caution">
    <text evidence="2">The sequence shown here is derived from an EMBL/GenBank/DDBJ whole genome shotgun (WGS) entry which is preliminary data.</text>
</comment>
<sequence>MRAAACAVALGAVGIAWAGAAPAGASTGTERIRTAQVDGQLVGIGAFGYDVAEARRDVATDIATRTLASTEEVRATAAAELGAVSIAELDAARVAVVGAVGTSASPSVLLDASGVLDAARVALQGTVEDARAARAAALEAERAAAAAAALAEAERAAAARSDAQAAAPVAVAPEDVAPTVAELEAVRPKPTAEECGPCAPEAMVPRFYEGAWVWACPAGTF</sequence>
<gene>
    <name evidence="2" type="ORF">GB864_13965</name>
</gene>
<dbReference type="EMBL" id="WSTA01000071">
    <property type="protein sequence ID" value="MWB99653.1"/>
    <property type="molecule type" value="Genomic_DNA"/>
</dbReference>
<organism evidence="2 3">
    <name type="scientific">Agromyces seonyuensis</name>
    <dbReference type="NCBI Taxonomy" id="2662446"/>
    <lineage>
        <taxon>Bacteria</taxon>
        <taxon>Bacillati</taxon>
        <taxon>Actinomycetota</taxon>
        <taxon>Actinomycetes</taxon>
        <taxon>Micrococcales</taxon>
        <taxon>Microbacteriaceae</taxon>
        <taxon>Agromyces</taxon>
    </lineage>
</organism>
<evidence type="ECO:0008006" key="4">
    <source>
        <dbReference type="Google" id="ProtNLM"/>
    </source>
</evidence>
<dbReference type="Proteomes" id="UP000438182">
    <property type="component" value="Unassembled WGS sequence"/>
</dbReference>
<feature type="chain" id="PRO_5038690486" description="DUF5667 domain-containing protein" evidence="1">
    <location>
        <begin position="19"/>
        <end position="221"/>
    </location>
</feature>
<dbReference type="RefSeq" id="WP_160426102.1">
    <property type="nucleotide sequence ID" value="NZ_WSTA01000071.1"/>
</dbReference>
<reference evidence="2 3" key="1">
    <citation type="submission" date="2019-12" db="EMBL/GenBank/DDBJ databases">
        <authorList>
            <person name="Kim Y.S."/>
        </authorList>
    </citation>
    <scope>NUCLEOTIDE SEQUENCE [LARGE SCALE GENOMIC DNA]</scope>
    <source>
        <strain evidence="2 3">MMS17-SY077</strain>
    </source>
</reference>
<evidence type="ECO:0000313" key="2">
    <source>
        <dbReference type="EMBL" id="MWB99653.1"/>
    </source>
</evidence>
<protein>
    <recommendedName>
        <fullName evidence="4">DUF5667 domain-containing protein</fullName>
    </recommendedName>
</protein>
<feature type="signal peptide" evidence="1">
    <location>
        <begin position="1"/>
        <end position="18"/>
    </location>
</feature>
<evidence type="ECO:0000256" key="1">
    <source>
        <dbReference type="SAM" id="SignalP"/>
    </source>
</evidence>
<keyword evidence="3" id="KW-1185">Reference proteome</keyword>
<keyword evidence="1" id="KW-0732">Signal</keyword>
<accession>A0A6I4NZB5</accession>